<feature type="region of interest" description="Disordered" evidence="1">
    <location>
        <begin position="1"/>
        <end position="57"/>
    </location>
</feature>
<gene>
    <name evidence="2" type="ORF">g.10645</name>
</gene>
<name>A0A1B6EP68_9HEMI</name>
<sequence>MAPWPEQGNEPKAPDKEEKRELVDIVPTSETEDSPENSVACSSEQNPKQSEEKEVLTLDEGQLRALLDEAITYKNPKDREGKSELFKELLQEVESDESDSEGLESSLSAKLPNLPGRRKYPRHQGRECGVGVSTTRGGSLQNLHALGMGGGRRRSGRSGETLVSARQREGGSLPTNVNVDNDADLDSIICPNYTSRATLEVSGSSKDDNGIIEDSNNLALFQGNCVLGGTEHLQPNSNYNTSTRSSGQNTNKEDDYDSKFASTMNVSPLESGPVPYPPNPVPQHVSMINIPPPQIQIGPDPSTRLSTFSKDGDTKTRSWDVDQNQNSVGCLRMDANCFDRKKPRRVKTKNDRNYILAENIEGFRGGADIDTLMEYIESPSNILDKASKARASQSNGPRNHVKVRAKEEDSRPIKRRTKEKFQRCNSLEEISKTKLEDLTEESSNERVNGSQQTLSQVQVTVNDTEISKKTTWGNDADVEESSTVMKRTKELNKDRNSPDAIQDSEFHVVTKKQRKKKRRTGCSGRIGGSKQTYYSGRGFPAHDRTLEQGGTSGLLYQYRSRGEKDNTQPRRKSASSVPPSDKSDSSDLDSVHSLPVSSTTSRTKVGKNSISGGSTPQASYADIARTMASPPDIDHGKYSPYLSGTGADLDESSDHPEPSVTLPTSLSLKKDAMTDTNCDIKKPPLHKEEYPPLDFKTADIVLDSTIKPRNTSSKDNIAFEIHTKTILYVIPISESGTGPRSNTVHMPSACIKPFTEPNTKRPPVILMDEPMANSQIPSELTFGFEVNQQLLQCDETMCLNSGTTQQASYNDTQQNFPADSYWGRVIAYLTTAWEETMQDVQLGKAKYYDRQ</sequence>
<feature type="region of interest" description="Disordered" evidence="1">
    <location>
        <begin position="386"/>
        <end position="422"/>
    </location>
</feature>
<feature type="compositionally biased region" description="Polar residues" evidence="1">
    <location>
        <begin position="36"/>
        <end position="48"/>
    </location>
</feature>
<reference evidence="2" key="1">
    <citation type="submission" date="2015-11" db="EMBL/GenBank/DDBJ databases">
        <title>De novo transcriptome assembly of four potential Pierce s Disease insect vectors from Arizona vineyards.</title>
        <authorList>
            <person name="Tassone E.E."/>
        </authorList>
    </citation>
    <scope>NUCLEOTIDE SEQUENCE</scope>
</reference>
<dbReference type="AlphaFoldDB" id="A0A1B6EP68"/>
<feature type="region of interest" description="Disordered" evidence="1">
    <location>
        <begin position="435"/>
        <end position="456"/>
    </location>
</feature>
<feature type="compositionally biased region" description="Polar residues" evidence="1">
    <location>
        <begin position="132"/>
        <end position="142"/>
    </location>
</feature>
<feature type="region of interest" description="Disordered" evidence="1">
    <location>
        <begin position="488"/>
        <end position="663"/>
    </location>
</feature>
<feature type="compositionally biased region" description="Basic and acidic residues" evidence="1">
    <location>
        <begin position="12"/>
        <end position="23"/>
    </location>
</feature>
<evidence type="ECO:0000256" key="1">
    <source>
        <dbReference type="SAM" id="MobiDB-lite"/>
    </source>
</evidence>
<feature type="compositionally biased region" description="Basic residues" evidence="1">
    <location>
        <begin position="509"/>
        <end position="520"/>
    </location>
</feature>
<dbReference type="EMBL" id="GECZ01030047">
    <property type="protein sequence ID" value="JAS39722.1"/>
    <property type="molecule type" value="Transcribed_RNA"/>
</dbReference>
<feature type="region of interest" description="Disordered" evidence="1">
    <location>
        <begin position="91"/>
        <end position="179"/>
    </location>
</feature>
<feature type="region of interest" description="Disordered" evidence="1">
    <location>
        <begin position="232"/>
        <end position="256"/>
    </location>
</feature>
<feature type="compositionally biased region" description="Polar residues" evidence="1">
    <location>
        <begin position="233"/>
        <end position="250"/>
    </location>
</feature>
<organism evidence="2">
    <name type="scientific">Cuerna arida</name>
    <dbReference type="NCBI Taxonomy" id="1464854"/>
    <lineage>
        <taxon>Eukaryota</taxon>
        <taxon>Metazoa</taxon>
        <taxon>Ecdysozoa</taxon>
        <taxon>Arthropoda</taxon>
        <taxon>Hexapoda</taxon>
        <taxon>Insecta</taxon>
        <taxon>Pterygota</taxon>
        <taxon>Neoptera</taxon>
        <taxon>Paraneoptera</taxon>
        <taxon>Hemiptera</taxon>
        <taxon>Auchenorrhyncha</taxon>
        <taxon>Membracoidea</taxon>
        <taxon>Cicadellidae</taxon>
        <taxon>Cicadellinae</taxon>
        <taxon>Proconiini</taxon>
        <taxon>Cuerna</taxon>
    </lineage>
</organism>
<accession>A0A1B6EP68</accession>
<feature type="compositionally biased region" description="Basic and acidic residues" evidence="1">
    <location>
        <begin position="488"/>
        <end position="497"/>
    </location>
</feature>
<evidence type="ECO:0000313" key="2">
    <source>
        <dbReference type="EMBL" id="JAS39722.1"/>
    </source>
</evidence>
<proteinExistence type="predicted"/>
<feature type="compositionally biased region" description="Polar residues" evidence="1">
    <location>
        <begin position="599"/>
        <end position="618"/>
    </location>
</feature>
<protein>
    <submittedName>
        <fullName evidence="2">Uncharacterized protein</fullName>
    </submittedName>
</protein>
<feature type="compositionally biased region" description="Acidic residues" evidence="1">
    <location>
        <begin position="91"/>
        <end position="102"/>
    </location>
</feature>